<evidence type="ECO:0000313" key="5">
    <source>
        <dbReference type="Proteomes" id="UP001500621"/>
    </source>
</evidence>
<dbReference type="RefSeq" id="WP_345268423.1">
    <property type="nucleotide sequence ID" value="NZ_BAABIM010000004.1"/>
</dbReference>
<feature type="region of interest" description="Disordered" evidence="1">
    <location>
        <begin position="28"/>
        <end position="73"/>
    </location>
</feature>
<dbReference type="NCBIfam" id="NF047619">
    <property type="entry name" value="NADase_discoid"/>
    <property type="match status" value="1"/>
</dbReference>
<evidence type="ECO:0000256" key="2">
    <source>
        <dbReference type="SAM" id="Phobius"/>
    </source>
</evidence>
<feature type="transmembrane region" description="Helical" evidence="2">
    <location>
        <begin position="161"/>
        <end position="182"/>
    </location>
</feature>
<accession>A0ABP8WVB2</accession>
<dbReference type="Pfam" id="PF25302">
    <property type="entry name" value="NADase_transloc"/>
    <property type="match status" value="1"/>
</dbReference>
<evidence type="ECO:0000259" key="3">
    <source>
        <dbReference type="Pfam" id="PF25302"/>
    </source>
</evidence>
<organism evidence="4 5">
    <name type="scientific">Nocardioides nanhaiensis</name>
    <dbReference type="NCBI Taxonomy" id="1476871"/>
    <lineage>
        <taxon>Bacteria</taxon>
        <taxon>Bacillati</taxon>
        <taxon>Actinomycetota</taxon>
        <taxon>Actinomycetes</taxon>
        <taxon>Propionibacteriales</taxon>
        <taxon>Nocardioidaceae</taxon>
        <taxon>Nocardioides</taxon>
    </lineage>
</organism>
<comment type="caution">
    <text evidence="4">The sequence shown here is derived from an EMBL/GenBank/DDBJ whole genome shotgun (WGS) entry which is preliminary data.</text>
</comment>
<dbReference type="EMBL" id="BAABIM010000004">
    <property type="protein sequence ID" value="GAA4694394.1"/>
    <property type="molecule type" value="Genomic_DNA"/>
</dbReference>
<keyword evidence="2" id="KW-0472">Membrane</keyword>
<feature type="domain" description="NAD glycohydrolase translocation F5/8 type C" evidence="3">
    <location>
        <begin position="255"/>
        <end position="382"/>
    </location>
</feature>
<reference evidence="5" key="1">
    <citation type="journal article" date="2019" name="Int. J. Syst. Evol. Microbiol.">
        <title>The Global Catalogue of Microorganisms (GCM) 10K type strain sequencing project: providing services to taxonomists for standard genome sequencing and annotation.</title>
        <authorList>
            <consortium name="The Broad Institute Genomics Platform"/>
            <consortium name="The Broad Institute Genome Sequencing Center for Infectious Disease"/>
            <person name="Wu L."/>
            <person name="Ma J."/>
        </authorList>
    </citation>
    <scope>NUCLEOTIDE SEQUENCE [LARGE SCALE GENOMIC DNA]</scope>
    <source>
        <strain evidence="5">JCM 18127</strain>
    </source>
</reference>
<feature type="compositionally biased region" description="Low complexity" evidence="1">
    <location>
        <begin position="236"/>
        <end position="250"/>
    </location>
</feature>
<keyword evidence="2" id="KW-0812">Transmembrane</keyword>
<gene>
    <name evidence="4" type="ORF">GCM10023226_35720</name>
</gene>
<dbReference type="Gene3D" id="2.60.120.260">
    <property type="entry name" value="Galactose-binding domain-like"/>
    <property type="match status" value="1"/>
</dbReference>
<keyword evidence="5" id="KW-1185">Reference proteome</keyword>
<dbReference type="InterPro" id="IPR057561">
    <property type="entry name" value="NADase_transloc"/>
</dbReference>
<feature type="compositionally biased region" description="Low complexity" evidence="1">
    <location>
        <begin position="200"/>
        <end position="214"/>
    </location>
</feature>
<feature type="region of interest" description="Disordered" evidence="1">
    <location>
        <begin position="185"/>
        <end position="255"/>
    </location>
</feature>
<protein>
    <recommendedName>
        <fullName evidence="3">NAD glycohydrolase translocation F5/8 type C domain-containing protein</fullName>
    </recommendedName>
</protein>
<keyword evidence="2" id="KW-1133">Transmembrane helix</keyword>
<evidence type="ECO:0000256" key="1">
    <source>
        <dbReference type="SAM" id="MobiDB-lite"/>
    </source>
</evidence>
<dbReference type="SUPFAM" id="SSF49785">
    <property type="entry name" value="Galactose-binding domain-like"/>
    <property type="match status" value="1"/>
</dbReference>
<proteinExistence type="predicted"/>
<feature type="region of interest" description="Disordered" evidence="1">
    <location>
        <begin position="89"/>
        <end position="121"/>
    </location>
</feature>
<feature type="compositionally biased region" description="Pro residues" evidence="1">
    <location>
        <begin position="57"/>
        <end position="73"/>
    </location>
</feature>
<sequence>MEPDLERCSGCGHVLGSGLFCTECGRPTGDLEDWRTGTAERPAIGPVPPLTDLAEPPVEPPAAPPASLPAAPDPAVPLIARLPPPAVAPPPPARYPLFADDADPAPTPDPEPEPEPDTDVAGVLVPGIGVVAEPEQVDPDPVTPFAAGAARAGSRSTSHRLPWLVGVAALVLVAMVGTLLLLPDGEDDAGTATDPASVGSPETASEPPASAPATPDSPAPPSPSRTAEPQGEAAPVTRSVSATVPAVAPANQDVDGNQVRYEARNMLDDVPATCWRMPGSGAGQEIVLDLAAVTVVSEVGLINGYAKTAGDFDWYRGNRRLLAVEWVFDDGTAVPQQLTETRDLQTVEVPGIATKQIRLRMLEVSEPGRGRSARDFTAISDLSVVGVEQG</sequence>
<dbReference type="Proteomes" id="UP001500621">
    <property type="component" value="Unassembled WGS sequence"/>
</dbReference>
<name>A0ABP8WVB2_9ACTN</name>
<evidence type="ECO:0000313" key="4">
    <source>
        <dbReference type="EMBL" id="GAA4694394.1"/>
    </source>
</evidence>
<dbReference type="InterPro" id="IPR008979">
    <property type="entry name" value="Galactose-bd-like_sf"/>
</dbReference>